<dbReference type="Proteomes" id="UP000541185">
    <property type="component" value="Unassembled WGS sequence"/>
</dbReference>
<keyword evidence="7" id="KW-1185">Reference proteome</keyword>
<dbReference type="GO" id="GO:0016787">
    <property type="term" value="F:hydrolase activity"/>
    <property type="evidence" value="ECO:0007669"/>
    <property type="project" value="UniProtKB-KW"/>
</dbReference>
<feature type="signal peptide" evidence="4">
    <location>
        <begin position="1"/>
        <end position="19"/>
    </location>
</feature>
<name>A0A848GUV1_9BURK</name>
<keyword evidence="4" id="KW-0732">Signal</keyword>
<evidence type="ECO:0000256" key="3">
    <source>
        <dbReference type="ARBA" id="ARBA00022801"/>
    </source>
</evidence>
<dbReference type="PANTHER" id="PTHR12302">
    <property type="entry name" value="EBNA2 BINDING PROTEIN P100"/>
    <property type="match status" value="1"/>
</dbReference>
<feature type="chain" id="PRO_5032547720" evidence="4">
    <location>
        <begin position="20"/>
        <end position="160"/>
    </location>
</feature>
<proteinExistence type="predicted"/>
<keyword evidence="2" id="KW-0255">Endonuclease</keyword>
<dbReference type="PANTHER" id="PTHR12302:SF3">
    <property type="entry name" value="SERINE_THREONINE-PROTEIN KINASE 31"/>
    <property type="match status" value="1"/>
</dbReference>
<dbReference type="Gene3D" id="2.40.50.90">
    <property type="match status" value="1"/>
</dbReference>
<protein>
    <submittedName>
        <fullName evidence="6">Thermonuclease family protein</fullName>
    </submittedName>
</protein>
<comment type="caution">
    <text evidence="6">The sequence shown here is derived from an EMBL/GenBank/DDBJ whole genome shotgun (WGS) entry which is preliminary data.</text>
</comment>
<feature type="domain" description="TNase-like" evidence="5">
    <location>
        <begin position="20"/>
        <end position="143"/>
    </location>
</feature>
<evidence type="ECO:0000256" key="2">
    <source>
        <dbReference type="ARBA" id="ARBA00022759"/>
    </source>
</evidence>
<gene>
    <name evidence="6" type="ORF">HHL11_00135</name>
</gene>
<reference evidence="6 7" key="1">
    <citation type="submission" date="2020-04" db="EMBL/GenBank/DDBJ databases">
        <title>Ramlibacter sp. G-1-2-2 isolated from soil.</title>
        <authorList>
            <person name="Dahal R.H."/>
        </authorList>
    </citation>
    <scope>NUCLEOTIDE SEQUENCE [LARGE SCALE GENOMIC DNA]</scope>
    <source>
        <strain evidence="6 7">G-1-2-2</strain>
    </source>
</reference>
<evidence type="ECO:0000256" key="4">
    <source>
        <dbReference type="SAM" id="SignalP"/>
    </source>
</evidence>
<keyword evidence="1" id="KW-0540">Nuclease</keyword>
<evidence type="ECO:0000313" key="7">
    <source>
        <dbReference type="Proteomes" id="UP000541185"/>
    </source>
</evidence>
<dbReference type="GO" id="GO:0004519">
    <property type="term" value="F:endonuclease activity"/>
    <property type="evidence" value="ECO:0007669"/>
    <property type="project" value="UniProtKB-KW"/>
</dbReference>
<dbReference type="InterPro" id="IPR016071">
    <property type="entry name" value="Staphylococal_nuclease_OB-fold"/>
</dbReference>
<dbReference type="RefSeq" id="WP_169416361.1">
    <property type="nucleotide sequence ID" value="NZ_JABBFX010000001.1"/>
</dbReference>
<keyword evidence="3" id="KW-0378">Hydrolase</keyword>
<evidence type="ECO:0000313" key="6">
    <source>
        <dbReference type="EMBL" id="NML42134.1"/>
    </source>
</evidence>
<sequence length="160" mass="17787">MKLLLRALFLLVLAAGAHAATWRGTVSHVSDGDTLWVRPAGQGGDAVEIRIVDIDAPESCQAFGPQAKKALAARLLYQPVIVRTRGFDDYGRRLAQLQHRDQDIGAWLVREGYAWSGVFHNRRGPYGGLEDEARRAHRGLWANPKAEEPRAFRQHHGSCV</sequence>
<evidence type="ECO:0000256" key="1">
    <source>
        <dbReference type="ARBA" id="ARBA00022722"/>
    </source>
</evidence>
<dbReference type="Pfam" id="PF00565">
    <property type="entry name" value="SNase"/>
    <property type="match status" value="1"/>
</dbReference>
<dbReference type="SMART" id="SM00318">
    <property type="entry name" value="SNc"/>
    <property type="match status" value="1"/>
</dbReference>
<accession>A0A848GUV1</accession>
<organism evidence="6 7">
    <name type="scientific">Ramlibacter agri</name>
    <dbReference type="NCBI Taxonomy" id="2728837"/>
    <lineage>
        <taxon>Bacteria</taxon>
        <taxon>Pseudomonadati</taxon>
        <taxon>Pseudomonadota</taxon>
        <taxon>Betaproteobacteria</taxon>
        <taxon>Burkholderiales</taxon>
        <taxon>Comamonadaceae</taxon>
        <taxon>Ramlibacter</taxon>
    </lineage>
</organism>
<evidence type="ECO:0000259" key="5">
    <source>
        <dbReference type="PROSITE" id="PS50830"/>
    </source>
</evidence>
<dbReference type="SUPFAM" id="SSF50199">
    <property type="entry name" value="Staphylococcal nuclease"/>
    <property type="match status" value="1"/>
</dbReference>
<dbReference type="AlphaFoldDB" id="A0A848GUV1"/>
<dbReference type="InterPro" id="IPR035437">
    <property type="entry name" value="SNase_OB-fold_sf"/>
</dbReference>
<dbReference type="EMBL" id="JABBFX010000001">
    <property type="protein sequence ID" value="NML42134.1"/>
    <property type="molecule type" value="Genomic_DNA"/>
</dbReference>
<dbReference type="PROSITE" id="PS50830">
    <property type="entry name" value="TNASE_3"/>
    <property type="match status" value="1"/>
</dbReference>